<evidence type="ECO:0000256" key="4">
    <source>
        <dbReference type="ARBA" id="ARBA00022624"/>
    </source>
</evidence>
<evidence type="ECO:0000256" key="2">
    <source>
        <dbReference type="ARBA" id="ARBA00006154"/>
    </source>
</evidence>
<dbReference type="Gene3D" id="1.10.238.260">
    <property type="match status" value="1"/>
</dbReference>
<feature type="domain" description="Pyruvate carboxyltransferase" evidence="9">
    <location>
        <begin position="5"/>
        <end position="271"/>
    </location>
</feature>
<dbReference type="EMBL" id="AP018732">
    <property type="protein sequence ID" value="BBE41530.1"/>
    <property type="molecule type" value="Genomic_DNA"/>
</dbReference>
<dbReference type="SUPFAM" id="SSF51569">
    <property type="entry name" value="Aldolase"/>
    <property type="match status" value="1"/>
</dbReference>
<organism evidence="10 11">
    <name type="scientific">Conexivisphaera calida</name>
    <dbReference type="NCBI Taxonomy" id="1874277"/>
    <lineage>
        <taxon>Archaea</taxon>
        <taxon>Nitrososphaerota</taxon>
        <taxon>Conexivisphaeria</taxon>
        <taxon>Conexivisphaerales</taxon>
        <taxon>Conexivisphaeraceae</taxon>
        <taxon>Conexivisphaera</taxon>
    </lineage>
</organism>
<protein>
    <recommendedName>
        <fullName evidence="7">Citramalate synthase</fullName>
        <ecNumber evidence="7">2.3.3.21</ecNumber>
    </recommendedName>
</protein>
<dbReference type="Proteomes" id="UP000509448">
    <property type="component" value="Chromosome"/>
</dbReference>
<proteinExistence type="inferred from homology"/>
<accession>A0A4V0P1F4</accession>
<evidence type="ECO:0000256" key="1">
    <source>
        <dbReference type="ARBA" id="ARBA00004743"/>
    </source>
</evidence>
<dbReference type="GO" id="GO:0003852">
    <property type="term" value="F:2-isopropylmalate synthase activity"/>
    <property type="evidence" value="ECO:0007669"/>
    <property type="project" value="InterPro"/>
</dbReference>
<comment type="pathway">
    <text evidence="1">Amino-acid biosynthesis; L-isoleucine biosynthesis; 2-oxobutanoate from pyruvate: step 1/3.</text>
</comment>
<dbReference type="UniPathway" id="UPA00047">
    <property type="reaction ID" value="UER00066"/>
</dbReference>
<keyword evidence="10" id="KW-0012">Acyltransferase</keyword>
<dbReference type="InterPro" id="IPR002034">
    <property type="entry name" value="AIPM/Hcit_synth_CS"/>
</dbReference>
<dbReference type="SMART" id="SM00917">
    <property type="entry name" value="LeuA_dimer"/>
    <property type="match status" value="1"/>
</dbReference>
<dbReference type="InterPro" id="IPR013785">
    <property type="entry name" value="Aldolase_TIM"/>
</dbReference>
<dbReference type="PANTHER" id="PTHR43538:SF1">
    <property type="entry name" value="(R)-CITRAMALATE SYNTHASE"/>
    <property type="match status" value="1"/>
</dbReference>
<dbReference type="Pfam" id="PF22617">
    <property type="entry name" value="HCS_D2"/>
    <property type="match status" value="1"/>
</dbReference>
<dbReference type="CDD" id="cd07941">
    <property type="entry name" value="DRE_TIM_LeuA3"/>
    <property type="match status" value="1"/>
</dbReference>
<keyword evidence="6" id="KW-0100">Branched-chain amino acid biosynthesis</keyword>
<evidence type="ECO:0000256" key="7">
    <source>
        <dbReference type="NCBIfam" id="TIGR00977"/>
    </source>
</evidence>
<keyword evidence="4" id="KW-0412">Isoleucine biosynthesis</keyword>
<dbReference type="GO" id="GO:0009098">
    <property type="term" value="P:L-leucine biosynthetic process"/>
    <property type="evidence" value="ECO:0007669"/>
    <property type="project" value="InterPro"/>
</dbReference>
<dbReference type="AlphaFoldDB" id="A0A4V0P1F4"/>
<dbReference type="RefSeq" id="WP_232085533.1">
    <property type="nucleotide sequence ID" value="NZ_AP018732.1"/>
</dbReference>
<dbReference type="InterPro" id="IPR005675">
    <property type="entry name" value="Citramal_synthase"/>
</dbReference>
<dbReference type="Gene3D" id="3.30.160.270">
    <property type="match status" value="1"/>
</dbReference>
<evidence type="ECO:0000256" key="3">
    <source>
        <dbReference type="ARBA" id="ARBA00022605"/>
    </source>
</evidence>
<dbReference type="NCBIfam" id="TIGR00977">
    <property type="entry name" value="citramal_synth"/>
    <property type="match status" value="1"/>
</dbReference>
<dbReference type="InterPro" id="IPR036230">
    <property type="entry name" value="LeuA_allosteric_dom_sf"/>
</dbReference>
<evidence type="ECO:0000256" key="5">
    <source>
        <dbReference type="ARBA" id="ARBA00022679"/>
    </source>
</evidence>
<dbReference type="InterPro" id="IPR000891">
    <property type="entry name" value="PYR_CT"/>
</dbReference>
<dbReference type="Pfam" id="PF08502">
    <property type="entry name" value="LeuA_dimer"/>
    <property type="match status" value="1"/>
</dbReference>
<dbReference type="GeneID" id="55583944"/>
<evidence type="ECO:0000313" key="11">
    <source>
        <dbReference type="Proteomes" id="UP000509448"/>
    </source>
</evidence>
<gene>
    <name evidence="10" type="ORF">NAS2_0124</name>
</gene>
<dbReference type="PANTHER" id="PTHR43538">
    <property type="entry name" value="ALPHA-IPM SYNTHASE/HOMOCITRATE SYNTHASE"/>
    <property type="match status" value="1"/>
</dbReference>
<dbReference type="InterPro" id="IPR054691">
    <property type="entry name" value="LeuA/HCS_post-cat"/>
</dbReference>
<dbReference type="KEGG" id="ccai:NAS2_0124"/>
<evidence type="ECO:0000313" key="10">
    <source>
        <dbReference type="EMBL" id="BBE41530.1"/>
    </source>
</evidence>
<reference evidence="10 11" key="1">
    <citation type="journal article" date="2019" name="ISME J.">
        <title>Isolation and characterization of a thermophilic sulfur- and iron-reducing thaumarchaeote from a terrestrial acidic hot spring.</title>
        <authorList>
            <person name="Kato S."/>
            <person name="Itoh T."/>
            <person name="Yuki M."/>
            <person name="Nagamori M."/>
            <person name="Ohnishi M."/>
            <person name="Uematsu K."/>
            <person name="Suzuki K."/>
            <person name="Takashina T."/>
            <person name="Ohkuma M."/>
        </authorList>
    </citation>
    <scope>NUCLEOTIDE SEQUENCE [LARGE SCALE GENOMIC DNA]</scope>
    <source>
        <strain evidence="10 11">NAS-02</strain>
    </source>
</reference>
<keyword evidence="11" id="KW-1185">Reference proteome</keyword>
<dbReference type="GO" id="GO:0009097">
    <property type="term" value="P:isoleucine biosynthetic process"/>
    <property type="evidence" value="ECO:0007669"/>
    <property type="project" value="UniProtKB-UniRule"/>
</dbReference>
<dbReference type="Pfam" id="PF00682">
    <property type="entry name" value="HMGL-like"/>
    <property type="match status" value="1"/>
</dbReference>
<name>A0A4V0P1F4_9ARCH</name>
<dbReference type="PROSITE" id="PS00816">
    <property type="entry name" value="AIPM_HOMOCIT_SYNTH_2"/>
    <property type="match status" value="1"/>
</dbReference>
<dbReference type="SUPFAM" id="SSF110921">
    <property type="entry name" value="2-isopropylmalate synthase LeuA, allosteric (dimerisation) domain"/>
    <property type="match status" value="1"/>
</dbReference>
<evidence type="ECO:0000256" key="6">
    <source>
        <dbReference type="ARBA" id="ARBA00023304"/>
    </source>
</evidence>
<dbReference type="PROSITE" id="PS00815">
    <property type="entry name" value="AIPM_HOMOCIT_SYNTH_1"/>
    <property type="match status" value="1"/>
</dbReference>
<keyword evidence="5 8" id="KW-0808">Transferase</keyword>
<evidence type="ECO:0000259" key="9">
    <source>
        <dbReference type="PROSITE" id="PS50991"/>
    </source>
</evidence>
<keyword evidence="3" id="KW-0028">Amino-acid biosynthesis</keyword>
<dbReference type="GO" id="GO:0043714">
    <property type="term" value="F:(R)-citramalate synthase activity"/>
    <property type="evidence" value="ECO:0007669"/>
    <property type="project" value="UniProtKB-UniRule"/>
</dbReference>
<dbReference type="InterPro" id="IPR013709">
    <property type="entry name" value="2-isopropylmalate_synth_dimer"/>
</dbReference>
<dbReference type="EC" id="2.3.3.21" evidence="7"/>
<comment type="similarity">
    <text evidence="2 8">Belongs to the alpha-IPM synthase/homocitrate synthase family.</text>
</comment>
<dbReference type="Gene3D" id="3.20.20.70">
    <property type="entry name" value="Aldolase class I"/>
    <property type="match status" value="1"/>
</dbReference>
<sequence length="535" mass="58709">MDLDVEVLDTTLRDGAQASGVSFTLQDKLSITERLDELGISYVEGGWPASNPKDLEYFSKVKELGLSRSEIVAFGSTKRRGTRADEDQNLGAILSADVRTAVIVGKSWTLHVKKVLGVTLEENLEMIRDTIDYLRAHGLHVIFDAEHFFDGYREDPEYAVKVLRAAEEAGAERLVLADTNGGSLPHEVARIVQEARRSVHADLGIHAHNDSGNAVANTIMAVVEGARHVQGTVNGIGERCGNADLIQVLPALVLKMGLRALRSDAPREDQLRGLTALSRHVYKLLNMQENPYQPYVGSRAFSHKGGIHIDAMLKEPRSYEHVDPELVGNYRRITISELSGRAALLNEARRLGLEVDKDDPALGKALEEIKRMEAEGYSLEDSDATIRMILMRNLGISADQLGVIYWSVNVSREEEGDVESIADVIVRFGHQVRHGRGRGVGPVHALDSAMRSAVGKLADELSGVSLVNYKVSVVDSVEGTASKVRVYVEFSDGQRRWSTTSLSRNIVEASLGALVDGYNYVLLVDRVKARGSRQA</sequence>
<evidence type="ECO:0000256" key="8">
    <source>
        <dbReference type="RuleBase" id="RU003523"/>
    </source>
</evidence>
<dbReference type="PROSITE" id="PS50991">
    <property type="entry name" value="PYR_CT"/>
    <property type="match status" value="1"/>
</dbReference>